<feature type="region of interest" description="Disordered" evidence="1">
    <location>
        <begin position="1"/>
        <end position="43"/>
    </location>
</feature>
<accession>A0AAW2XRP1</accession>
<gene>
    <name evidence="2" type="ORF">Slati_1004400</name>
</gene>
<dbReference type="SUPFAM" id="SSF57756">
    <property type="entry name" value="Retrovirus zinc finger-like domains"/>
    <property type="match status" value="1"/>
</dbReference>
<name>A0AAW2XRP1_9LAMI</name>
<organism evidence="2">
    <name type="scientific">Sesamum latifolium</name>
    <dbReference type="NCBI Taxonomy" id="2727402"/>
    <lineage>
        <taxon>Eukaryota</taxon>
        <taxon>Viridiplantae</taxon>
        <taxon>Streptophyta</taxon>
        <taxon>Embryophyta</taxon>
        <taxon>Tracheophyta</taxon>
        <taxon>Spermatophyta</taxon>
        <taxon>Magnoliopsida</taxon>
        <taxon>eudicotyledons</taxon>
        <taxon>Gunneridae</taxon>
        <taxon>Pentapetalae</taxon>
        <taxon>asterids</taxon>
        <taxon>lamiids</taxon>
        <taxon>Lamiales</taxon>
        <taxon>Pedaliaceae</taxon>
        <taxon>Sesamum</taxon>
    </lineage>
</organism>
<evidence type="ECO:0008006" key="3">
    <source>
        <dbReference type="Google" id="ProtNLM"/>
    </source>
</evidence>
<reference evidence="2" key="1">
    <citation type="submission" date="2020-06" db="EMBL/GenBank/DDBJ databases">
        <authorList>
            <person name="Li T."/>
            <person name="Hu X."/>
            <person name="Zhang T."/>
            <person name="Song X."/>
            <person name="Zhang H."/>
            <person name="Dai N."/>
            <person name="Sheng W."/>
            <person name="Hou X."/>
            <person name="Wei L."/>
        </authorList>
    </citation>
    <scope>NUCLEOTIDE SEQUENCE</scope>
    <source>
        <strain evidence="2">KEN1</strain>
        <tissue evidence="2">Leaf</tissue>
    </source>
</reference>
<dbReference type="InterPro" id="IPR036875">
    <property type="entry name" value="Znf_CCHC_sf"/>
</dbReference>
<comment type="caution">
    <text evidence="2">The sequence shown here is derived from an EMBL/GenBank/DDBJ whole genome shotgun (WGS) entry which is preliminary data.</text>
</comment>
<reference evidence="2" key="2">
    <citation type="journal article" date="2024" name="Plant">
        <title>Genomic evolution and insights into agronomic trait innovations of Sesamum species.</title>
        <authorList>
            <person name="Miao H."/>
            <person name="Wang L."/>
            <person name="Qu L."/>
            <person name="Liu H."/>
            <person name="Sun Y."/>
            <person name="Le M."/>
            <person name="Wang Q."/>
            <person name="Wei S."/>
            <person name="Zheng Y."/>
            <person name="Lin W."/>
            <person name="Duan Y."/>
            <person name="Cao H."/>
            <person name="Xiong S."/>
            <person name="Wang X."/>
            <person name="Wei L."/>
            <person name="Li C."/>
            <person name="Ma Q."/>
            <person name="Ju M."/>
            <person name="Zhao R."/>
            <person name="Li G."/>
            <person name="Mu C."/>
            <person name="Tian Q."/>
            <person name="Mei H."/>
            <person name="Zhang T."/>
            <person name="Gao T."/>
            <person name="Zhang H."/>
        </authorList>
    </citation>
    <scope>NUCLEOTIDE SEQUENCE</scope>
    <source>
        <strain evidence="2">KEN1</strain>
    </source>
</reference>
<sequence length="103" mass="11896">MHEQRMSNTVHEEHTLKVTHGNQYAGRGRGRGNFGGRGRGRSKQSFDKATVECCACHKLGHFQWECKKEVANFAESQAENEEYMLLMAYVKEGDEREQRETDM</sequence>
<evidence type="ECO:0000313" key="2">
    <source>
        <dbReference type="EMBL" id="KAL0456652.1"/>
    </source>
</evidence>
<dbReference type="GO" id="GO:0008270">
    <property type="term" value="F:zinc ion binding"/>
    <property type="evidence" value="ECO:0007669"/>
    <property type="project" value="InterPro"/>
</dbReference>
<dbReference type="AlphaFoldDB" id="A0AAW2XRP1"/>
<feature type="compositionally biased region" description="Basic and acidic residues" evidence="1">
    <location>
        <begin position="1"/>
        <end position="16"/>
    </location>
</feature>
<dbReference type="EMBL" id="JACGWN010000003">
    <property type="protein sequence ID" value="KAL0456652.1"/>
    <property type="molecule type" value="Genomic_DNA"/>
</dbReference>
<proteinExistence type="predicted"/>
<dbReference type="GO" id="GO:0003676">
    <property type="term" value="F:nucleic acid binding"/>
    <property type="evidence" value="ECO:0007669"/>
    <property type="project" value="InterPro"/>
</dbReference>
<evidence type="ECO:0000256" key="1">
    <source>
        <dbReference type="SAM" id="MobiDB-lite"/>
    </source>
</evidence>
<protein>
    <recommendedName>
        <fullName evidence="3">CCHC-type domain-containing protein</fullName>
    </recommendedName>
</protein>